<dbReference type="AlphaFoldDB" id="A0A5L4J1Y8"/>
<name>A0A5L4J1Y8_CAMFE</name>
<comment type="similarity">
    <text evidence="2">Belongs to the asparagine synthetase family.</text>
</comment>
<dbReference type="Pfam" id="PF00733">
    <property type="entry name" value="Asn_synthase"/>
    <property type="match status" value="1"/>
</dbReference>
<keyword evidence="4 9" id="KW-0547">Nucleotide-binding</keyword>
<feature type="binding site" evidence="9">
    <location>
        <position position="92"/>
    </location>
    <ligand>
        <name>L-glutamine</name>
        <dbReference type="ChEBI" id="CHEBI:58359"/>
    </ligand>
</feature>
<evidence type="ECO:0000313" key="12">
    <source>
        <dbReference type="EMBL" id="EAI5408307.1"/>
    </source>
</evidence>
<keyword evidence="8" id="KW-0028">Amino-acid biosynthesis</keyword>
<dbReference type="SUPFAM" id="SSF52402">
    <property type="entry name" value="Adenine nucleotide alpha hydrolases-like"/>
    <property type="match status" value="1"/>
</dbReference>
<dbReference type="PANTHER" id="PTHR43284">
    <property type="entry name" value="ASPARAGINE SYNTHETASE (GLUTAMINE-HYDROLYZING)"/>
    <property type="match status" value="1"/>
</dbReference>
<evidence type="ECO:0000256" key="7">
    <source>
        <dbReference type="ARBA" id="ARBA00048741"/>
    </source>
</evidence>
<evidence type="ECO:0000256" key="6">
    <source>
        <dbReference type="ARBA" id="ARBA00022962"/>
    </source>
</evidence>
<dbReference type="RefSeq" id="WP_002850679.1">
    <property type="nucleotide sequence ID" value="NZ_AABUZP020000015.1"/>
</dbReference>
<keyword evidence="8" id="KW-0061">Asparagine biosynthesis</keyword>
<dbReference type="EMBL" id="AACCXK010000014">
    <property type="protein sequence ID" value="EAK0453531.1"/>
    <property type="molecule type" value="Genomic_DNA"/>
</dbReference>
<dbReference type="Gene3D" id="3.60.20.10">
    <property type="entry name" value="Glutamine Phosphoribosylpyrophosphate, subunit 1, domain 1"/>
    <property type="match status" value="1"/>
</dbReference>
<evidence type="ECO:0000313" key="15">
    <source>
        <dbReference type="Proteomes" id="UP000557842"/>
    </source>
</evidence>
<evidence type="ECO:0000313" key="14">
    <source>
        <dbReference type="EMBL" id="EAK0469139.1"/>
    </source>
</evidence>
<dbReference type="InterPro" id="IPR014729">
    <property type="entry name" value="Rossmann-like_a/b/a_fold"/>
</dbReference>
<dbReference type="PANTHER" id="PTHR43284:SF1">
    <property type="entry name" value="ASPARAGINE SYNTHETASE"/>
    <property type="match status" value="1"/>
</dbReference>
<feature type="site" description="Important for beta-aspartyl-AMP intermediate formation" evidence="10">
    <location>
        <position position="354"/>
    </location>
</feature>
<feature type="active site" description="For GATase activity" evidence="8">
    <location>
        <position position="2"/>
    </location>
</feature>
<feature type="domain" description="Glutamine amidotransferase type-2" evidence="11">
    <location>
        <begin position="2"/>
        <end position="205"/>
    </location>
</feature>
<dbReference type="GO" id="GO:0005829">
    <property type="term" value="C:cytosol"/>
    <property type="evidence" value="ECO:0007669"/>
    <property type="project" value="TreeGrafter"/>
</dbReference>
<evidence type="ECO:0000256" key="4">
    <source>
        <dbReference type="ARBA" id="ARBA00022741"/>
    </source>
</evidence>
<comment type="caution">
    <text evidence="14">The sequence shown here is derived from an EMBL/GenBank/DDBJ whole genome shotgun (WGS) entry which is preliminary data.</text>
</comment>
<proteinExistence type="inferred from homology"/>
<keyword evidence="14" id="KW-0436">Ligase</keyword>
<comment type="catalytic activity">
    <reaction evidence="7">
        <text>L-aspartate + L-glutamine + ATP + H2O = L-asparagine + L-glutamate + AMP + diphosphate + H(+)</text>
        <dbReference type="Rhea" id="RHEA:12228"/>
        <dbReference type="ChEBI" id="CHEBI:15377"/>
        <dbReference type="ChEBI" id="CHEBI:15378"/>
        <dbReference type="ChEBI" id="CHEBI:29985"/>
        <dbReference type="ChEBI" id="CHEBI:29991"/>
        <dbReference type="ChEBI" id="CHEBI:30616"/>
        <dbReference type="ChEBI" id="CHEBI:33019"/>
        <dbReference type="ChEBI" id="CHEBI:58048"/>
        <dbReference type="ChEBI" id="CHEBI:58359"/>
        <dbReference type="ChEBI" id="CHEBI:456215"/>
        <dbReference type="EC" id="6.3.5.4"/>
    </reaction>
</comment>
<gene>
    <name evidence="14" type="primary">asnB</name>
    <name evidence="13" type="ORF">AAH17_07705</name>
    <name evidence="14" type="ORF">AAH24_07180</name>
    <name evidence="12" type="ORF">BVH53_06305</name>
</gene>
<evidence type="ECO:0000256" key="8">
    <source>
        <dbReference type="PIRSR" id="PIRSR001589-1"/>
    </source>
</evidence>
<dbReference type="InterPro" id="IPR033738">
    <property type="entry name" value="AsnB_N"/>
</dbReference>
<dbReference type="PIRSF" id="PIRSF001589">
    <property type="entry name" value="Asn_synthetase_glu-h"/>
    <property type="match status" value="1"/>
</dbReference>
<dbReference type="Pfam" id="PF13537">
    <property type="entry name" value="GATase_7"/>
    <property type="match status" value="1"/>
</dbReference>
<protein>
    <recommendedName>
        <fullName evidence="3">asparagine synthase (glutamine-hydrolyzing)</fullName>
        <ecNumber evidence="3">6.3.5.4</ecNumber>
    </recommendedName>
</protein>
<dbReference type="Gene3D" id="3.40.50.620">
    <property type="entry name" value="HUPs"/>
    <property type="match status" value="1"/>
</dbReference>
<dbReference type="EMBL" id="AABQDW010000010">
    <property type="protein sequence ID" value="EAI5408307.1"/>
    <property type="molecule type" value="Genomic_DNA"/>
</dbReference>
<dbReference type="Proteomes" id="UP000557842">
    <property type="component" value="Unassembled WGS sequence"/>
</dbReference>
<reference evidence="14 15" key="1">
    <citation type="submission" date="2018-05" db="EMBL/GenBank/DDBJ databases">
        <authorList>
            <consortium name="PulseNet: The National Subtyping Network for Foodborne Disease Surveillance"/>
            <person name="Tarr C.L."/>
            <person name="Trees E."/>
            <person name="Katz L.S."/>
            <person name="Carleton-Romer H.A."/>
            <person name="Stroika S."/>
            <person name="Kucerova Z."/>
            <person name="Roache K.F."/>
            <person name="Sabol A.L."/>
            <person name="Besser J."/>
            <person name="Gerner-Smidt P."/>
        </authorList>
    </citation>
    <scope>NUCLEOTIDE SEQUENCE</scope>
    <source>
        <strain evidence="13">2014D-0197</strain>
        <strain evidence="12 15">2016D-0221</strain>
        <strain evidence="14">D4313</strain>
    </source>
</reference>
<dbReference type="InterPro" id="IPR001962">
    <property type="entry name" value="Asn_synthase"/>
</dbReference>
<dbReference type="InterPro" id="IPR051786">
    <property type="entry name" value="ASN_synthetase/amidase"/>
</dbReference>
<dbReference type="CDD" id="cd00712">
    <property type="entry name" value="AsnB"/>
    <property type="match status" value="1"/>
</dbReference>
<dbReference type="GO" id="GO:0004066">
    <property type="term" value="F:asparagine synthase (glutamine-hydrolyzing) activity"/>
    <property type="evidence" value="ECO:0007669"/>
    <property type="project" value="UniProtKB-EC"/>
</dbReference>
<dbReference type="InterPro" id="IPR017932">
    <property type="entry name" value="GATase_2_dom"/>
</dbReference>
<dbReference type="InterPro" id="IPR029055">
    <property type="entry name" value="Ntn_hydrolases_N"/>
</dbReference>
<evidence type="ECO:0000256" key="5">
    <source>
        <dbReference type="ARBA" id="ARBA00022840"/>
    </source>
</evidence>
<evidence type="ECO:0000256" key="10">
    <source>
        <dbReference type="PIRSR" id="PIRSR001589-3"/>
    </source>
</evidence>
<dbReference type="PROSITE" id="PS51278">
    <property type="entry name" value="GATASE_TYPE_2"/>
    <property type="match status" value="1"/>
</dbReference>
<evidence type="ECO:0000313" key="13">
    <source>
        <dbReference type="EMBL" id="EAK0453531.1"/>
    </source>
</evidence>
<dbReference type="EMBL" id="AACCXM010000006">
    <property type="protein sequence ID" value="EAK0469139.1"/>
    <property type="molecule type" value="Genomic_DNA"/>
</dbReference>
<keyword evidence="5 9" id="KW-0067">ATP-binding</keyword>
<sequence length="600" mass="70091">MCRIAGGFATDLKDKIKQIAYALRNGGENEARFYFDQNFALSHNRLAIIDLSHNADQPVQNERFVLCFNGEIYNYKEIARDLELDDKFKNSDTLVLLAAYSKWGKSCLDKLDGMFAFCIYDKFEKSIFLARDRLGVKPLYYYFKDDKFIFASELKAFFAYDNFDKSIDQTAFSHYLNSGYMPGEQSIFKFIKKLPPAHFLEFSNVKKELKITKYYDLRSKFNTKKSVDLTKFENELENSIISRTISDVEFSSFLSGGLDSSVTATVLAKNGFKFKTISIGFESDKFNESDYAAAVAKNLGLEHINYTLTPKIAKDIILQLPSVYDEPFGDSSAIPTLFLCQKARSLSKVALSSDGGDEINFGYARYDLNYQRYKFYKKFSFLKHIFLNLPYPLLKKAFELNSKTLGVDRYYRIKDSFKTNKFMELYALEFRHFKNDEAKLLGISNEPNLSEFELENEYESMSFSDISTYLSDDIFVKTDRAAMSVSLEVREPLLSYKFVDFMIKADPNLRKNKALFKAYLLKHLPKELVMRPKMGFALPIEEWFHTDLGYLLDEYLTNQDFFDKQYILNLVQDFRDKKRVNFAKIWHILLFLMWKKRWNI</sequence>
<dbReference type="EC" id="6.3.5.4" evidence="3"/>
<dbReference type="InterPro" id="IPR006426">
    <property type="entry name" value="Asn_synth_AEB"/>
</dbReference>
<evidence type="ECO:0000259" key="11">
    <source>
        <dbReference type="PROSITE" id="PS51278"/>
    </source>
</evidence>
<dbReference type="SUPFAM" id="SSF56235">
    <property type="entry name" value="N-terminal nucleophile aminohydrolases (Ntn hydrolases)"/>
    <property type="match status" value="1"/>
</dbReference>
<evidence type="ECO:0000256" key="3">
    <source>
        <dbReference type="ARBA" id="ARBA00012737"/>
    </source>
</evidence>
<organism evidence="14">
    <name type="scientific">Campylobacter fetus</name>
    <dbReference type="NCBI Taxonomy" id="196"/>
    <lineage>
        <taxon>Bacteria</taxon>
        <taxon>Pseudomonadati</taxon>
        <taxon>Campylobacterota</taxon>
        <taxon>Epsilonproteobacteria</taxon>
        <taxon>Campylobacterales</taxon>
        <taxon>Campylobacteraceae</taxon>
        <taxon>Campylobacter</taxon>
    </lineage>
</organism>
<feature type="binding site" evidence="9">
    <location>
        <position position="279"/>
    </location>
    <ligand>
        <name>ATP</name>
        <dbReference type="ChEBI" id="CHEBI:30616"/>
    </ligand>
</feature>
<dbReference type="GO" id="GO:0006529">
    <property type="term" value="P:asparagine biosynthetic process"/>
    <property type="evidence" value="ECO:0007669"/>
    <property type="project" value="UniProtKB-KW"/>
</dbReference>
<accession>A0A5L4J1Y8</accession>
<dbReference type="NCBIfam" id="TIGR01536">
    <property type="entry name" value="asn_synth_AEB"/>
    <property type="match status" value="1"/>
</dbReference>
<evidence type="ECO:0000256" key="2">
    <source>
        <dbReference type="ARBA" id="ARBA00005752"/>
    </source>
</evidence>
<comment type="pathway">
    <text evidence="1">Amino-acid biosynthesis; L-asparagine biosynthesis; L-asparagine from L-aspartate (L-Gln route): step 1/1.</text>
</comment>
<dbReference type="GO" id="GO:0005524">
    <property type="term" value="F:ATP binding"/>
    <property type="evidence" value="ECO:0007669"/>
    <property type="project" value="UniProtKB-KW"/>
</dbReference>
<evidence type="ECO:0000256" key="9">
    <source>
        <dbReference type="PIRSR" id="PIRSR001589-2"/>
    </source>
</evidence>
<dbReference type="CDD" id="cd01991">
    <property type="entry name" value="Asn_synthase_B_C"/>
    <property type="match status" value="1"/>
</dbReference>
<keyword evidence="6 8" id="KW-0315">Glutamine amidotransferase</keyword>
<evidence type="ECO:0000256" key="1">
    <source>
        <dbReference type="ARBA" id="ARBA00005187"/>
    </source>
</evidence>